<keyword evidence="7 11" id="KW-0315">Glutamine amidotransferase</keyword>
<dbReference type="GO" id="GO:0006526">
    <property type="term" value="P:L-arginine biosynthetic process"/>
    <property type="evidence" value="ECO:0007669"/>
    <property type="project" value="UniProtKB-UniRule"/>
</dbReference>
<dbReference type="GO" id="GO:0006541">
    <property type="term" value="P:glutamine metabolic process"/>
    <property type="evidence" value="ECO:0007669"/>
    <property type="project" value="InterPro"/>
</dbReference>
<dbReference type="NCBIfam" id="TIGR01368">
    <property type="entry name" value="CPSaseIIsmall"/>
    <property type="match status" value="1"/>
</dbReference>
<dbReference type="Proteomes" id="UP000680670">
    <property type="component" value="Unassembled WGS sequence"/>
</dbReference>
<keyword evidence="11" id="KW-0055">Arginine biosynthesis</keyword>
<dbReference type="Gene3D" id="3.50.30.20">
    <property type="entry name" value="Carbamoyl-phosphate synthase small subunit, N-terminal domain"/>
    <property type="match status" value="1"/>
</dbReference>
<comment type="caution">
    <text evidence="11">Lacks conserved residue(s) required for the propagation of feature annotation.</text>
</comment>
<dbReference type="PRINTS" id="PR00096">
    <property type="entry name" value="GATASE"/>
</dbReference>
<evidence type="ECO:0000256" key="1">
    <source>
        <dbReference type="ARBA" id="ARBA00004812"/>
    </source>
</evidence>
<dbReference type="PANTHER" id="PTHR43418">
    <property type="entry name" value="MULTIFUNCTIONAL TRYPTOPHAN BIOSYNTHESIS PROTEIN-RELATED"/>
    <property type="match status" value="1"/>
</dbReference>
<comment type="catalytic activity">
    <reaction evidence="10 11">
        <text>L-glutamine + H2O = L-glutamate + NH4(+)</text>
        <dbReference type="Rhea" id="RHEA:15889"/>
        <dbReference type="ChEBI" id="CHEBI:15377"/>
        <dbReference type="ChEBI" id="CHEBI:28938"/>
        <dbReference type="ChEBI" id="CHEBI:29985"/>
        <dbReference type="ChEBI" id="CHEBI:58359"/>
    </reaction>
</comment>
<comment type="function">
    <text evidence="11">Small subunit of the glutamine-dependent carbamoyl phosphate synthetase (CPSase). CPSase catalyzes the formation of carbamoyl phosphate from the ammonia moiety of glutamine, carbonate, and phosphate donated by ATP, constituting the first step of 2 biosynthetic pathways, one leading to arginine and/or urea and the other to pyrimidine nucleotides. The small subunit (glutamine amidotransferase) binds and cleaves glutamine to supply the large subunit with the substrate ammonia.</text>
</comment>
<comment type="pathway">
    <text evidence="1 11">Pyrimidine metabolism; UMP biosynthesis via de novo pathway; (S)-dihydroorotate from bicarbonate: step 1/3.</text>
</comment>
<dbReference type="SUPFAM" id="SSF52317">
    <property type="entry name" value="Class I glutamine amidotransferase-like"/>
    <property type="match status" value="1"/>
</dbReference>
<proteinExistence type="inferred from homology"/>
<feature type="binding site" evidence="11">
    <location>
        <position position="290"/>
    </location>
    <ligand>
        <name>L-glutamine</name>
        <dbReference type="ChEBI" id="CHEBI:58359"/>
    </ligand>
</feature>
<dbReference type="PRINTS" id="PR00099">
    <property type="entry name" value="CPSGATASE"/>
</dbReference>
<evidence type="ECO:0000313" key="13">
    <source>
        <dbReference type="EMBL" id="GIN94627.1"/>
    </source>
</evidence>
<feature type="domain" description="Carbamoyl-phosphate synthase small subunit N-terminal" evidence="12">
    <location>
        <begin position="1"/>
        <end position="131"/>
    </location>
</feature>
<keyword evidence="8 11" id="KW-0665">Pyrimidine biosynthesis</keyword>
<dbReference type="InterPro" id="IPR006274">
    <property type="entry name" value="CarbamoylP_synth_ssu"/>
</dbReference>
<comment type="subunit">
    <text evidence="11">Composed of two chains; the small (or glutamine) chain promotes the hydrolysis of glutamine to ammonia, which is used by the large (or ammonia) chain to synthesize carbamoyl phosphate. Tetramer of heterodimers (alpha,beta)4.</text>
</comment>
<evidence type="ECO:0000256" key="11">
    <source>
        <dbReference type="HAMAP-Rule" id="MF_01209"/>
    </source>
</evidence>
<feature type="active site" evidence="11">
    <location>
        <position position="333"/>
    </location>
</feature>
<dbReference type="Gene3D" id="3.40.50.880">
    <property type="match status" value="1"/>
</dbReference>
<reference evidence="14 15" key="1">
    <citation type="submission" date="2018-12" db="EMBL/GenBank/DDBJ databases">
        <authorList>
            <person name="Sun L."/>
            <person name="Chen Z."/>
        </authorList>
    </citation>
    <scope>NUCLEOTIDE SEQUENCE [LARGE SCALE GENOMIC DNA]</scope>
    <source>
        <strain evidence="14 15">LMG 29736</strain>
    </source>
</reference>
<dbReference type="Pfam" id="PF00117">
    <property type="entry name" value="GATase"/>
    <property type="match status" value="1"/>
</dbReference>
<comment type="pathway">
    <text evidence="2 11">Amino-acid biosynthesis; L-arginine biosynthesis; carbamoyl phosphate from bicarbonate: step 1/1.</text>
</comment>
<comment type="caution">
    <text evidence="14">The sequence shown here is derived from an EMBL/GenBank/DDBJ whole genome shotgun (WGS) entry which is preliminary data.</text>
</comment>
<comment type="catalytic activity">
    <reaction evidence="9 11">
        <text>hydrogencarbonate + L-glutamine + 2 ATP + H2O = carbamoyl phosphate + L-glutamate + 2 ADP + phosphate + 2 H(+)</text>
        <dbReference type="Rhea" id="RHEA:18633"/>
        <dbReference type="ChEBI" id="CHEBI:15377"/>
        <dbReference type="ChEBI" id="CHEBI:15378"/>
        <dbReference type="ChEBI" id="CHEBI:17544"/>
        <dbReference type="ChEBI" id="CHEBI:29985"/>
        <dbReference type="ChEBI" id="CHEBI:30616"/>
        <dbReference type="ChEBI" id="CHEBI:43474"/>
        <dbReference type="ChEBI" id="CHEBI:58228"/>
        <dbReference type="ChEBI" id="CHEBI:58359"/>
        <dbReference type="ChEBI" id="CHEBI:456216"/>
        <dbReference type="EC" id="6.3.5.5"/>
    </reaction>
</comment>
<evidence type="ECO:0000256" key="3">
    <source>
        <dbReference type="ARBA" id="ARBA00007800"/>
    </source>
</evidence>
<dbReference type="FunFam" id="3.50.30.20:FF:000001">
    <property type="entry name" value="Carbamoyl-phosphate synthase small chain"/>
    <property type="match status" value="1"/>
</dbReference>
<reference evidence="13 16" key="2">
    <citation type="submission" date="2021-03" db="EMBL/GenBank/DDBJ databases">
        <title>Antimicrobial resistance genes in bacteria isolated from Japanese honey, and their potential for conferring macrolide and lincosamide resistance in the American foulbrood pathogen Paenibacillus larvae.</title>
        <authorList>
            <person name="Okamoto M."/>
            <person name="Kumagai M."/>
            <person name="Kanamori H."/>
            <person name="Takamatsu D."/>
        </authorList>
    </citation>
    <scope>NUCLEOTIDE SEQUENCE [LARGE SCALE GENOMIC DNA]</scope>
    <source>
        <strain evidence="13 16">J6TS1</strain>
    </source>
</reference>
<evidence type="ECO:0000256" key="9">
    <source>
        <dbReference type="ARBA" id="ARBA00048816"/>
    </source>
</evidence>
<dbReference type="GO" id="GO:0005524">
    <property type="term" value="F:ATP binding"/>
    <property type="evidence" value="ECO:0007669"/>
    <property type="project" value="UniProtKB-UniRule"/>
</dbReference>
<feature type="binding site" evidence="11">
    <location>
        <position position="250"/>
    </location>
    <ligand>
        <name>L-glutamine</name>
        <dbReference type="ChEBI" id="CHEBI:58359"/>
    </ligand>
</feature>
<dbReference type="InterPro" id="IPR029062">
    <property type="entry name" value="Class_I_gatase-like"/>
</dbReference>
<evidence type="ECO:0000256" key="8">
    <source>
        <dbReference type="ARBA" id="ARBA00022975"/>
    </source>
</evidence>
<dbReference type="GO" id="GO:0004088">
    <property type="term" value="F:carbamoyl-phosphate synthase (glutamine-hydrolyzing) activity"/>
    <property type="evidence" value="ECO:0007669"/>
    <property type="project" value="UniProtKB-UniRule"/>
</dbReference>
<dbReference type="PANTHER" id="PTHR43418:SF7">
    <property type="entry name" value="CARBAMOYL-PHOSPHATE SYNTHASE SMALL CHAIN"/>
    <property type="match status" value="1"/>
</dbReference>
<dbReference type="HAMAP" id="MF_01209">
    <property type="entry name" value="CPSase_S_chain"/>
    <property type="match status" value="1"/>
</dbReference>
<dbReference type="Pfam" id="PF00988">
    <property type="entry name" value="CPSase_sm_chain"/>
    <property type="match status" value="1"/>
</dbReference>
<dbReference type="CDD" id="cd01744">
    <property type="entry name" value="GATase1_CPSase"/>
    <property type="match status" value="1"/>
</dbReference>
<dbReference type="SMART" id="SM01097">
    <property type="entry name" value="CPSase_sm_chain"/>
    <property type="match status" value="1"/>
</dbReference>
<evidence type="ECO:0000256" key="10">
    <source>
        <dbReference type="ARBA" id="ARBA00049285"/>
    </source>
</evidence>
<dbReference type="RefSeq" id="WP_120115223.1">
    <property type="nucleotide sequence ID" value="NZ_BORI01000007.1"/>
</dbReference>
<dbReference type="NCBIfam" id="NF009475">
    <property type="entry name" value="PRK12838.1"/>
    <property type="match status" value="1"/>
</dbReference>
<dbReference type="InterPro" id="IPR017926">
    <property type="entry name" value="GATASE"/>
</dbReference>
<dbReference type="UniPathway" id="UPA00068">
    <property type="reaction ID" value="UER00171"/>
</dbReference>
<keyword evidence="5 11" id="KW-0547">Nucleotide-binding</keyword>
<dbReference type="InterPro" id="IPR036480">
    <property type="entry name" value="CarbP_synth_ssu_N_sf"/>
</dbReference>
<dbReference type="SUPFAM" id="SSF52021">
    <property type="entry name" value="Carbamoyl phosphate synthetase, small subunit N-terminal domain"/>
    <property type="match status" value="1"/>
</dbReference>
<dbReference type="GO" id="GO:0006207">
    <property type="term" value="P:'de novo' pyrimidine nucleobase biosynthetic process"/>
    <property type="evidence" value="ECO:0007669"/>
    <property type="project" value="InterPro"/>
</dbReference>
<evidence type="ECO:0000256" key="7">
    <source>
        <dbReference type="ARBA" id="ARBA00022962"/>
    </source>
</evidence>
<feature type="binding site" evidence="11">
    <location>
        <position position="288"/>
    </location>
    <ligand>
        <name>L-glutamine</name>
        <dbReference type="ChEBI" id="CHEBI:58359"/>
    </ligand>
</feature>
<dbReference type="EC" id="6.3.5.5" evidence="11"/>
<dbReference type="EMBL" id="BORJ01000001">
    <property type="protein sequence ID" value="GIN94627.1"/>
    <property type="molecule type" value="Genomic_DNA"/>
</dbReference>
<evidence type="ECO:0000259" key="12">
    <source>
        <dbReference type="SMART" id="SM01097"/>
    </source>
</evidence>
<organism evidence="14 15">
    <name type="scientific">Siminovitchia terrae</name>
    <name type="common">Bacillus terrae</name>
    <dbReference type="NCBI Taxonomy" id="1914933"/>
    <lineage>
        <taxon>Bacteria</taxon>
        <taxon>Bacillati</taxon>
        <taxon>Bacillota</taxon>
        <taxon>Bacilli</taxon>
        <taxon>Bacillales</taxon>
        <taxon>Bacillaceae</taxon>
        <taxon>Siminovitchia</taxon>
    </lineage>
</organism>
<evidence type="ECO:0000313" key="16">
    <source>
        <dbReference type="Proteomes" id="UP000680670"/>
    </source>
</evidence>
<keyword evidence="16" id="KW-1185">Reference proteome</keyword>
<dbReference type="InterPro" id="IPR050472">
    <property type="entry name" value="Anth_synth/Amidotransfase"/>
</dbReference>
<dbReference type="InterPro" id="IPR002474">
    <property type="entry name" value="CarbamoylP_synth_ssu_N"/>
</dbReference>
<gene>
    <name evidence="11" type="primary">carA</name>
    <name evidence="13" type="synonym">carA_1</name>
    <name evidence="14" type="ORF">D5F11_005590</name>
    <name evidence="13" type="ORF">J6TS1_04970</name>
</gene>
<feature type="binding site" evidence="11">
    <location>
        <position position="45"/>
    </location>
    <ligand>
        <name>L-glutamine</name>
        <dbReference type="ChEBI" id="CHEBI:58359"/>
    </ligand>
</feature>
<dbReference type="AlphaFoldDB" id="A0A429XBT8"/>
<evidence type="ECO:0000256" key="5">
    <source>
        <dbReference type="ARBA" id="ARBA00022741"/>
    </source>
</evidence>
<evidence type="ECO:0000256" key="4">
    <source>
        <dbReference type="ARBA" id="ARBA00022598"/>
    </source>
</evidence>
<keyword evidence="11" id="KW-0028">Amino-acid biosynthesis</keyword>
<name>A0A429XBT8_SIMTE</name>
<feature type="binding site" evidence="11">
    <location>
        <position position="221"/>
    </location>
    <ligand>
        <name>L-glutamine</name>
        <dbReference type="ChEBI" id="CHEBI:58359"/>
    </ligand>
</feature>
<feature type="binding site" evidence="11">
    <location>
        <position position="247"/>
    </location>
    <ligand>
        <name>L-glutamine</name>
        <dbReference type="ChEBI" id="CHEBI:58359"/>
    </ligand>
</feature>
<dbReference type="GO" id="GO:0044205">
    <property type="term" value="P:'de novo' UMP biosynthetic process"/>
    <property type="evidence" value="ECO:0007669"/>
    <property type="project" value="UniProtKB-UniRule"/>
</dbReference>
<feature type="binding site" evidence="11">
    <location>
        <position position="291"/>
    </location>
    <ligand>
        <name>L-glutamine</name>
        <dbReference type="ChEBI" id="CHEBI:58359"/>
    </ligand>
</feature>
<keyword evidence="6 11" id="KW-0067">ATP-binding</keyword>
<protein>
    <recommendedName>
        <fullName evidence="11">Carbamoyl phosphate synthase small chain</fullName>
        <ecNumber evidence="11">6.3.5.5</ecNumber>
    </recommendedName>
    <alternativeName>
        <fullName evidence="11">Carbamoyl phosphate synthetase glutamine chain</fullName>
    </alternativeName>
</protein>
<sequence length="366" mass="40101">MKRQLILEDGTVFIGEAIGSEKETTGEIIFNTSMTGYQEIISDPSNYGQIIVFGFPQIGNYGINRDDFESIQPVIKGVVVKEAADYPSNWRSNISFGEFLQAKDIPGITGIDTRKLIRIIRSKGTMKGVICGFGESIETHLSRLHAVESLPDQVKQVSTVKPFPAPGRGNSVIVIDLGLKHGLLRELTKRGCDVTVVPYQTSAEEILSLQPDGVILSNGPGSPENVPEAIETIREIQGKVPLFGIGLGHQLFALANGCKTKKMFVGHRGGSYPVKDLETGKVVFTSQNHGYEVDKQSVDGNNLTITHMELNEGSIEGLSHQNHLAFSVQFEPEGASGSEDAKYLFDQFLRLMDENKRKADDHAEKN</sequence>
<dbReference type="EMBL" id="QYTW02000003">
    <property type="protein sequence ID" value="RST60916.1"/>
    <property type="molecule type" value="Genomic_DNA"/>
</dbReference>
<dbReference type="OrthoDB" id="9804328at2"/>
<dbReference type="PROSITE" id="PS51273">
    <property type="entry name" value="GATASE_TYPE_1"/>
    <property type="match status" value="1"/>
</dbReference>
<feature type="region of interest" description="CPSase" evidence="11">
    <location>
        <begin position="1"/>
        <end position="172"/>
    </location>
</feature>
<dbReference type="Proteomes" id="UP000287296">
    <property type="component" value="Unassembled WGS sequence"/>
</dbReference>
<evidence type="ECO:0000313" key="14">
    <source>
        <dbReference type="EMBL" id="RST60916.1"/>
    </source>
</evidence>
<comment type="similarity">
    <text evidence="3 11">Belongs to the CarA family.</text>
</comment>
<accession>A0A429XBT8</accession>
<feature type="binding site" evidence="11">
    <location>
        <position position="219"/>
    </location>
    <ligand>
        <name>L-glutamine</name>
        <dbReference type="ChEBI" id="CHEBI:58359"/>
    </ligand>
</feature>
<keyword evidence="4 11" id="KW-0436">Ligase</keyword>
<dbReference type="InterPro" id="IPR035686">
    <property type="entry name" value="CPSase_GATase1"/>
</dbReference>
<dbReference type="UniPathway" id="UPA00070">
    <property type="reaction ID" value="UER00115"/>
</dbReference>
<evidence type="ECO:0000313" key="15">
    <source>
        <dbReference type="Proteomes" id="UP000287296"/>
    </source>
</evidence>
<evidence type="ECO:0000256" key="2">
    <source>
        <dbReference type="ARBA" id="ARBA00005077"/>
    </source>
</evidence>
<evidence type="ECO:0000256" key="6">
    <source>
        <dbReference type="ARBA" id="ARBA00022840"/>
    </source>
</evidence>